<dbReference type="Proteomes" id="UP000006729">
    <property type="component" value="Chromosome 4"/>
</dbReference>
<name>A0A2K2AN29_POPTR</name>
<dbReference type="EMBL" id="CM009293">
    <property type="protein sequence ID" value="PNT38924.1"/>
    <property type="molecule type" value="Genomic_DNA"/>
</dbReference>
<evidence type="ECO:0000256" key="1">
    <source>
        <dbReference type="SAM" id="MobiDB-lite"/>
    </source>
</evidence>
<protein>
    <submittedName>
        <fullName evidence="2">Uncharacterized protein</fullName>
    </submittedName>
</protein>
<feature type="region of interest" description="Disordered" evidence="1">
    <location>
        <begin position="56"/>
        <end position="79"/>
    </location>
</feature>
<evidence type="ECO:0000313" key="2">
    <source>
        <dbReference type="EMBL" id="PNT38924.1"/>
    </source>
</evidence>
<accession>A0A2K2AN29</accession>
<reference evidence="2 3" key="1">
    <citation type="journal article" date="2006" name="Science">
        <title>The genome of black cottonwood, Populus trichocarpa (Torr. &amp; Gray).</title>
        <authorList>
            <person name="Tuskan G.A."/>
            <person name="Difazio S."/>
            <person name="Jansson S."/>
            <person name="Bohlmann J."/>
            <person name="Grigoriev I."/>
            <person name="Hellsten U."/>
            <person name="Putnam N."/>
            <person name="Ralph S."/>
            <person name="Rombauts S."/>
            <person name="Salamov A."/>
            <person name="Schein J."/>
            <person name="Sterck L."/>
            <person name="Aerts A."/>
            <person name="Bhalerao R.R."/>
            <person name="Bhalerao R.P."/>
            <person name="Blaudez D."/>
            <person name="Boerjan W."/>
            <person name="Brun A."/>
            <person name="Brunner A."/>
            <person name="Busov V."/>
            <person name="Campbell M."/>
            <person name="Carlson J."/>
            <person name="Chalot M."/>
            <person name="Chapman J."/>
            <person name="Chen G.L."/>
            <person name="Cooper D."/>
            <person name="Coutinho P.M."/>
            <person name="Couturier J."/>
            <person name="Covert S."/>
            <person name="Cronk Q."/>
            <person name="Cunningham R."/>
            <person name="Davis J."/>
            <person name="Degroeve S."/>
            <person name="Dejardin A."/>
            <person name="Depamphilis C."/>
            <person name="Detter J."/>
            <person name="Dirks B."/>
            <person name="Dubchak I."/>
            <person name="Duplessis S."/>
            <person name="Ehlting J."/>
            <person name="Ellis B."/>
            <person name="Gendler K."/>
            <person name="Goodstein D."/>
            <person name="Gribskov M."/>
            <person name="Grimwood J."/>
            <person name="Groover A."/>
            <person name="Gunter L."/>
            <person name="Hamberger B."/>
            <person name="Heinze B."/>
            <person name="Helariutta Y."/>
            <person name="Henrissat B."/>
            <person name="Holligan D."/>
            <person name="Holt R."/>
            <person name="Huang W."/>
            <person name="Islam-Faridi N."/>
            <person name="Jones S."/>
            <person name="Jones-Rhoades M."/>
            <person name="Jorgensen R."/>
            <person name="Joshi C."/>
            <person name="Kangasjarvi J."/>
            <person name="Karlsson J."/>
            <person name="Kelleher C."/>
            <person name="Kirkpatrick R."/>
            <person name="Kirst M."/>
            <person name="Kohler A."/>
            <person name="Kalluri U."/>
            <person name="Larimer F."/>
            <person name="Leebens-Mack J."/>
            <person name="Leple J.C."/>
            <person name="Locascio P."/>
            <person name="Lou Y."/>
            <person name="Lucas S."/>
            <person name="Martin F."/>
            <person name="Montanini B."/>
            <person name="Napoli C."/>
            <person name="Nelson D.R."/>
            <person name="Nelson C."/>
            <person name="Nieminen K."/>
            <person name="Nilsson O."/>
            <person name="Pereda V."/>
            <person name="Peter G."/>
            <person name="Philippe R."/>
            <person name="Pilate G."/>
            <person name="Poliakov A."/>
            <person name="Razumovskaya J."/>
            <person name="Richardson P."/>
            <person name="Rinaldi C."/>
            <person name="Ritland K."/>
            <person name="Rouze P."/>
            <person name="Ryaboy D."/>
            <person name="Schmutz J."/>
            <person name="Schrader J."/>
            <person name="Segerman B."/>
            <person name="Shin H."/>
            <person name="Siddiqui A."/>
            <person name="Sterky F."/>
            <person name="Terry A."/>
            <person name="Tsai C.J."/>
            <person name="Uberbacher E."/>
            <person name="Unneberg P."/>
            <person name="Vahala J."/>
            <person name="Wall K."/>
            <person name="Wessler S."/>
            <person name="Yang G."/>
            <person name="Yin T."/>
            <person name="Douglas C."/>
            <person name="Marra M."/>
            <person name="Sandberg G."/>
            <person name="Van de Peer Y."/>
            <person name="Rokhsar D."/>
        </authorList>
    </citation>
    <scope>NUCLEOTIDE SEQUENCE [LARGE SCALE GENOMIC DNA]</scope>
    <source>
        <strain evidence="3">cv. Nisqually</strain>
    </source>
</reference>
<feature type="compositionally biased region" description="Basic residues" evidence="1">
    <location>
        <begin position="66"/>
        <end position="79"/>
    </location>
</feature>
<dbReference type="InParanoid" id="A0A2K2AN29"/>
<sequence length="79" mass="8908">MKANIWVISEGLTKNVTFPIKTQFSTSLLSCTATAITVREKERESESVCFSPICERSRERNDRSKRGSKRNQAGKRSAV</sequence>
<gene>
    <name evidence="2" type="ORF">POPTR_004G004600</name>
</gene>
<proteinExistence type="predicted"/>
<dbReference type="AlphaFoldDB" id="A0A2K2AN29"/>
<keyword evidence="3" id="KW-1185">Reference proteome</keyword>
<evidence type="ECO:0000313" key="3">
    <source>
        <dbReference type="Proteomes" id="UP000006729"/>
    </source>
</evidence>
<organism evidence="2 3">
    <name type="scientific">Populus trichocarpa</name>
    <name type="common">Western balsam poplar</name>
    <name type="synonym">Populus balsamifera subsp. trichocarpa</name>
    <dbReference type="NCBI Taxonomy" id="3694"/>
    <lineage>
        <taxon>Eukaryota</taxon>
        <taxon>Viridiplantae</taxon>
        <taxon>Streptophyta</taxon>
        <taxon>Embryophyta</taxon>
        <taxon>Tracheophyta</taxon>
        <taxon>Spermatophyta</taxon>
        <taxon>Magnoliopsida</taxon>
        <taxon>eudicotyledons</taxon>
        <taxon>Gunneridae</taxon>
        <taxon>Pentapetalae</taxon>
        <taxon>rosids</taxon>
        <taxon>fabids</taxon>
        <taxon>Malpighiales</taxon>
        <taxon>Salicaceae</taxon>
        <taxon>Saliceae</taxon>
        <taxon>Populus</taxon>
    </lineage>
</organism>
<feature type="compositionally biased region" description="Basic and acidic residues" evidence="1">
    <location>
        <begin position="56"/>
        <end position="65"/>
    </location>
</feature>